<keyword evidence="5" id="KW-1185">Reference proteome</keyword>
<dbReference type="PANTHER" id="PTHR42795">
    <property type="entry name" value="ALANINE DEHYDROGENASE"/>
    <property type="match status" value="1"/>
</dbReference>
<sequence length="382" mass="43539">MSLLNVCVFGSSRKKQEKRVPIHPDQLDWINDEVRDHLFFEEGYGLPFGMNDSELTKMSAGVLNRAELFQHCDVALLAKPVQEDFEDMKEGTIHWGWPHCVQQRRITQIAIDKKLTLIAWEAMHRWSAHGDWQMHIFQHNNEIAGYAGVHHAMNLMGIDGNYGPNRKAVVISFGSVSRGAIRALKARGIQDITVLTQRHYFLVADQMTGVNYYQIDEDKNGNLKALHPDNQSRPFVEELIDADIIVNGMLQDTDHPLMFVPEDQNNRLKPGCLIIDISCDEGMGFSFAKPTNFETPIFKAGELFYYAVDHTPSYLWNAASWEISNNLIPYLPIIMGGPEKWNQSETIRRAIEIKDGIIQNPKITSFQNRSSEYPHIEISAST</sequence>
<evidence type="ECO:0000259" key="2">
    <source>
        <dbReference type="SMART" id="SM01002"/>
    </source>
</evidence>
<dbReference type="SMART" id="SM01003">
    <property type="entry name" value="AlaDh_PNT_N"/>
    <property type="match status" value="1"/>
</dbReference>
<feature type="domain" description="Alanine dehydrogenase/pyridine nucleotide transhydrogenase NAD(H)-binding" evidence="2">
    <location>
        <begin position="147"/>
        <end position="307"/>
    </location>
</feature>
<evidence type="ECO:0000259" key="3">
    <source>
        <dbReference type="SMART" id="SM01003"/>
    </source>
</evidence>
<dbReference type="Pfam" id="PF01262">
    <property type="entry name" value="AlaDh_PNT_C"/>
    <property type="match status" value="1"/>
</dbReference>
<keyword evidence="1" id="KW-0560">Oxidoreductase</keyword>
<feature type="domain" description="Alanine dehydrogenase/pyridine nucleotide transhydrogenase N-terminal" evidence="3">
    <location>
        <begin position="10"/>
        <end position="144"/>
    </location>
</feature>
<comment type="caution">
    <text evidence="4">The sequence shown here is derived from an EMBL/GenBank/DDBJ whole genome shotgun (WGS) entry which is preliminary data.</text>
</comment>
<reference evidence="5" key="1">
    <citation type="submission" date="2023-07" db="EMBL/GenBank/DDBJ databases">
        <authorList>
            <person name="Yue Y."/>
        </authorList>
    </citation>
    <scope>NUCLEOTIDE SEQUENCE [LARGE SCALE GENOMIC DNA]</scope>
    <source>
        <strain evidence="5">2Y89</strain>
    </source>
</reference>
<proteinExistence type="predicted"/>
<dbReference type="InterPro" id="IPR046951">
    <property type="entry name" value="CEOS"/>
</dbReference>
<dbReference type="InterPro" id="IPR036291">
    <property type="entry name" value="NAD(P)-bd_dom_sf"/>
</dbReference>
<name>A0ABS7XVT2_9FLAO</name>
<gene>
    <name evidence="4" type="ORF">LBV24_00920</name>
</gene>
<dbReference type="Pfam" id="PF05222">
    <property type="entry name" value="AlaDh_PNT_N"/>
    <property type="match status" value="1"/>
</dbReference>
<dbReference type="RefSeq" id="WP_224476728.1">
    <property type="nucleotide sequence ID" value="NZ_JAIUJS010000001.1"/>
</dbReference>
<accession>A0ABS7XVT2</accession>
<dbReference type="SUPFAM" id="SSF52283">
    <property type="entry name" value="Formate/glycerate dehydrogenase catalytic domain-like"/>
    <property type="match status" value="1"/>
</dbReference>
<organism evidence="4 5">
    <name type="scientific">Winogradskyella vincentii</name>
    <dbReference type="NCBI Taxonomy" id="2877122"/>
    <lineage>
        <taxon>Bacteria</taxon>
        <taxon>Pseudomonadati</taxon>
        <taxon>Bacteroidota</taxon>
        <taxon>Flavobacteriia</taxon>
        <taxon>Flavobacteriales</taxon>
        <taxon>Flavobacteriaceae</taxon>
        <taxon>Winogradskyella</taxon>
    </lineage>
</organism>
<dbReference type="CDD" id="cd12181">
    <property type="entry name" value="ceo_syn"/>
    <property type="match status" value="1"/>
</dbReference>
<dbReference type="EMBL" id="JAIUJS010000001">
    <property type="protein sequence ID" value="MCA0151756.1"/>
    <property type="molecule type" value="Genomic_DNA"/>
</dbReference>
<protein>
    <submittedName>
        <fullName evidence="4">N(5)-(Carboxyethyl)ornithine synthase</fullName>
    </submittedName>
</protein>
<dbReference type="Gene3D" id="3.40.50.720">
    <property type="entry name" value="NAD(P)-binding Rossmann-like Domain"/>
    <property type="match status" value="2"/>
</dbReference>
<evidence type="ECO:0000256" key="1">
    <source>
        <dbReference type="ARBA" id="ARBA00023002"/>
    </source>
</evidence>
<dbReference type="InterPro" id="IPR007886">
    <property type="entry name" value="AlaDH/PNT_N"/>
</dbReference>
<dbReference type="SUPFAM" id="SSF51735">
    <property type="entry name" value="NAD(P)-binding Rossmann-fold domains"/>
    <property type="match status" value="1"/>
</dbReference>
<evidence type="ECO:0000313" key="4">
    <source>
        <dbReference type="EMBL" id="MCA0151756.1"/>
    </source>
</evidence>
<dbReference type="InterPro" id="IPR007698">
    <property type="entry name" value="AlaDH/PNT_NAD(H)-bd"/>
</dbReference>
<evidence type="ECO:0000313" key="5">
    <source>
        <dbReference type="Proteomes" id="UP001198402"/>
    </source>
</evidence>
<dbReference type="SMART" id="SM01002">
    <property type="entry name" value="AlaDh_PNT_C"/>
    <property type="match status" value="1"/>
</dbReference>
<dbReference type="Proteomes" id="UP001198402">
    <property type="component" value="Unassembled WGS sequence"/>
</dbReference>
<dbReference type="PANTHER" id="PTHR42795:SF1">
    <property type="entry name" value="ALANINE DEHYDROGENASE"/>
    <property type="match status" value="1"/>
</dbReference>